<protein>
    <submittedName>
        <fullName evidence="3">Uncharacterized protein</fullName>
    </submittedName>
</protein>
<dbReference type="Proteomes" id="UP000278855">
    <property type="component" value="Unassembled WGS sequence"/>
</dbReference>
<reference evidence="5" key="2">
    <citation type="submission" date="2018-11" db="EMBL/GenBank/DDBJ databases">
        <title>Shewanella sp. R106.</title>
        <authorList>
            <person name="Hwang Y.J."/>
            <person name="Hwang C.Y."/>
        </authorList>
    </citation>
    <scope>NUCLEOTIDE SEQUENCE [LARGE SCALE GENOMIC DNA]</scope>
    <source>
        <strain evidence="5">R106</strain>
    </source>
</reference>
<keyword evidence="4" id="KW-1185">Reference proteome</keyword>
<feature type="signal peptide" evidence="1">
    <location>
        <begin position="1"/>
        <end position="18"/>
    </location>
</feature>
<evidence type="ECO:0000313" key="4">
    <source>
        <dbReference type="Proteomes" id="UP000273778"/>
    </source>
</evidence>
<dbReference type="AlphaFoldDB" id="A0A3N4ECS0"/>
<gene>
    <name evidence="3" type="ORF">EGC77_02785</name>
    <name evidence="2" type="ORF">EGC80_19125</name>
</gene>
<proteinExistence type="predicted"/>
<dbReference type="EMBL" id="RKKB01000001">
    <property type="protein sequence ID" value="RPA34616.1"/>
    <property type="molecule type" value="Genomic_DNA"/>
</dbReference>
<dbReference type="KEGG" id="spsr:EGC80_19125"/>
<reference evidence="2 4" key="1">
    <citation type="submission" date="2018-11" db="EMBL/GenBank/DDBJ databases">
        <title>Shewanella sp. M2.</title>
        <authorList>
            <person name="Hwang Y.J."/>
            <person name="Hwang C.Y."/>
        </authorList>
    </citation>
    <scope>NUCLEOTIDE SEQUENCE [LARGE SCALE GENOMIC DNA]</scope>
    <source>
        <strain evidence="2 4">M2</strain>
    </source>
</reference>
<name>A0A3N4ECS0_9GAMM</name>
<evidence type="ECO:0000313" key="2">
    <source>
        <dbReference type="EMBL" id="AZG36762.1"/>
    </source>
</evidence>
<dbReference type="RefSeq" id="WP_124011778.1">
    <property type="nucleotide sequence ID" value="NZ_CP034073.1"/>
</dbReference>
<evidence type="ECO:0000313" key="3">
    <source>
        <dbReference type="EMBL" id="RPA34616.1"/>
    </source>
</evidence>
<reference evidence="3" key="3">
    <citation type="submission" date="2018-11" db="EMBL/GenBank/DDBJ databases">
        <authorList>
            <person name="Hwang Y.J."/>
            <person name="Hwang C.Y."/>
        </authorList>
    </citation>
    <scope>NUCLEOTIDE SEQUENCE</scope>
    <source>
        <strain evidence="3">R106</strain>
    </source>
</reference>
<dbReference type="EMBL" id="CP034073">
    <property type="protein sequence ID" value="AZG36762.1"/>
    <property type="molecule type" value="Genomic_DNA"/>
</dbReference>
<keyword evidence="1" id="KW-0732">Signal</keyword>
<organism evidence="3 5">
    <name type="scientific">Shewanella psychromarinicola</name>
    <dbReference type="NCBI Taxonomy" id="2487742"/>
    <lineage>
        <taxon>Bacteria</taxon>
        <taxon>Pseudomonadati</taxon>
        <taxon>Pseudomonadota</taxon>
        <taxon>Gammaproteobacteria</taxon>
        <taxon>Alteromonadales</taxon>
        <taxon>Shewanellaceae</taxon>
        <taxon>Shewanella</taxon>
    </lineage>
</organism>
<evidence type="ECO:0000256" key="1">
    <source>
        <dbReference type="SAM" id="SignalP"/>
    </source>
</evidence>
<sequence length="107" mass="12234">MKYISILFALFCSGIAYSSEVITCGDATSVGREAKLVLHSHAQKRAQQAIELFVEKKVKTPYVNFYGQVSDLKTMSSLIEVYWCETQETPLHSAYYRFYSNNKSVFQ</sequence>
<dbReference type="OrthoDB" id="7068791at2"/>
<dbReference type="Proteomes" id="UP000273778">
    <property type="component" value="Chromosome"/>
</dbReference>
<evidence type="ECO:0000313" key="5">
    <source>
        <dbReference type="Proteomes" id="UP000278855"/>
    </source>
</evidence>
<accession>A0A3N4ECS0</accession>
<feature type="chain" id="PRO_5017941055" evidence="1">
    <location>
        <begin position="19"/>
        <end position="107"/>
    </location>
</feature>